<dbReference type="Pfam" id="PF13419">
    <property type="entry name" value="HAD_2"/>
    <property type="match status" value="1"/>
</dbReference>
<proteinExistence type="predicted"/>
<dbReference type="SFLD" id="SFLDS00003">
    <property type="entry name" value="Haloacid_Dehalogenase"/>
    <property type="match status" value="1"/>
</dbReference>
<dbReference type="NCBIfam" id="TIGR01549">
    <property type="entry name" value="HAD-SF-IA-v1"/>
    <property type="match status" value="1"/>
</dbReference>
<dbReference type="SFLD" id="SFLDG01135">
    <property type="entry name" value="C1.5.6:_HAD__Beta-PGM__Phospha"/>
    <property type="match status" value="1"/>
</dbReference>
<dbReference type="InterPro" id="IPR041492">
    <property type="entry name" value="HAD_2"/>
</dbReference>
<name>A0A3B0CSS0_9BACL</name>
<keyword evidence="2" id="KW-1185">Reference proteome</keyword>
<dbReference type="InterPro" id="IPR036412">
    <property type="entry name" value="HAD-like_sf"/>
</dbReference>
<dbReference type="InterPro" id="IPR023198">
    <property type="entry name" value="PGP-like_dom2"/>
</dbReference>
<evidence type="ECO:0000313" key="1">
    <source>
        <dbReference type="EMBL" id="RKN86574.1"/>
    </source>
</evidence>
<accession>A0A3B0CSS0</accession>
<reference evidence="1 2" key="1">
    <citation type="journal article" date="2007" name="Int. J. Syst. Evol. Microbiol.">
        <title>Paenibacillus ginsengarvi sp. nov., isolated from soil from ginseng cultivation.</title>
        <authorList>
            <person name="Yoon M.H."/>
            <person name="Ten L.N."/>
            <person name="Im W.T."/>
        </authorList>
    </citation>
    <scope>NUCLEOTIDE SEQUENCE [LARGE SCALE GENOMIC DNA]</scope>
    <source>
        <strain evidence="1 2">KCTC 13059</strain>
    </source>
</reference>
<dbReference type="PANTHER" id="PTHR43434">
    <property type="entry name" value="PHOSPHOGLYCOLATE PHOSPHATASE"/>
    <property type="match status" value="1"/>
</dbReference>
<dbReference type="GO" id="GO:0006281">
    <property type="term" value="P:DNA repair"/>
    <property type="evidence" value="ECO:0007669"/>
    <property type="project" value="TreeGrafter"/>
</dbReference>
<dbReference type="PANTHER" id="PTHR43434:SF1">
    <property type="entry name" value="PHOSPHOGLYCOLATE PHOSPHATASE"/>
    <property type="match status" value="1"/>
</dbReference>
<dbReference type="AlphaFoldDB" id="A0A3B0CSS0"/>
<gene>
    <name evidence="1" type="ORF">D7M11_00990</name>
</gene>
<dbReference type="EMBL" id="RBAH01000001">
    <property type="protein sequence ID" value="RKN86574.1"/>
    <property type="molecule type" value="Genomic_DNA"/>
</dbReference>
<dbReference type="InterPro" id="IPR006439">
    <property type="entry name" value="HAD-SF_hydro_IA"/>
</dbReference>
<dbReference type="InterPro" id="IPR023214">
    <property type="entry name" value="HAD_sf"/>
</dbReference>
<dbReference type="SUPFAM" id="SSF56784">
    <property type="entry name" value="HAD-like"/>
    <property type="match status" value="1"/>
</dbReference>
<dbReference type="Gene3D" id="3.40.50.1000">
    <property type="entry name" value="HAD superfamily/HAD-like"/>
    <property type="match status" value="1"/>
</dbReference>
<dbReference type="SFLD" id="SFLDG01129">
    <property type="entry name" value="C1.5:_HAD__Beta-PGM__Phosphata"/>
    <property type="match status" value="1"/>
</dbReference>
<dbReference type="Gene3D" id="1.10.150.240">
    <property type="entry name" value="Putative phosphatase, domain 2"/>
    <property type="match status" value="1"/>
</dbReference>
<dbReference type="Proteomes" id="UP000282311">
    <property type="component" value="Unassembled WGS sequence"/>
</dbReference>
<sequence>MRNLTTILFDFDGTLADTLPICIHAIQQAFLTYDGQTLTPGEVVAMFGPTEADIIRLNLRNREAAEDGVRLFYKLYNEEHDVRVKPNEAILGLLGHLKSKGYRMGIVTGKGRDSLDISLDRLGMTDYFDVTVSGDEMTKPKPDPEGVLTAMQALGAEKDETLFIGDSEADMRAGKGAGVFTIGAHWLENVQTHEFGTMPDLYVKRVAELLAFLETA</sequence>
<dbReference type="GO" id="GO:0005829">
    <property type="term" value="C:cytosol"/>
    <property type="evidence" value="ECO:0007669"/>
    <property type="project" value="TreeGrafter"/>
</dbReference>
<dbReference type="GO" id="GO:0008967">
    <property type="term" value="F:phosphoglycolate phosphatase activity"/>
    <property type="evidence" value="ECO:0007669"/>
    <property type="project" value="TreeGrafter"/>
</dbReference>
<dbReference type="NCBIfam" id="TIGR01509">
    <property type="entry name" value="HAD-SF-IA-v3"/>
    <property type="match status" value="1"/>
</dbReference>
<dbReference type="PRINTS" id="PR00413">
    <property type="entry name" value="HADHALOGNASE"/>
</dbReference>
<evidence type="ECO:0000313" key="2">
    <source>
        <dbReference type="Proteomes" id="UP000282311"/>
    </source>
</evidence>
<keyword evidence="1" id="KW-0378">Hydrolase</keyword>
<dbReference type="RefSeq" id="WP_120745280.1">
    <property type="nucleotide sequence ID" value="NZ_RBAH01000001.1"/>
</dbReference>
<protein>
    <submittedName>
        <fullName evidence="1">HAD family hydrolase</fullName>
    </submittedName>
</protein>
<comment type="caution">
    <text evidence="1">The sequence shown here is derived from an EMBL/GenBank/DDBJ whole genome shotgun (WGS) entry which is preliminary data.</text>
</comment>
<dbReference type="OrthoDB" id="9792518at2"/>
<organism evidence="1 2">
    <name type="scientific">Paenibacillus ginsengarvi</name>
    <dbReference type="NCBI Taxonomy" id="400777"/>
    <lineage>
        <taxon>Bacteria</taxon>
        <taxon>Bacillati</taxon>
        <taxon>Bacillota</taxon>
        <taxon>Bacilli</taxon>
        <taxon>Bacillales</taxon>
        <taxon>Paenibacillaceae</taxon>
        <taxon>Paenibacillus</taxon>
    </lineage>
</organism>
<dbReference type="InterPro" id="IPR050155">
    <property type="entry name" value="HAD-like_hydrolase_sf"/>
</dbReference>